<dbReference type="EC" id="3.1.2.22" evidence="2"/>
<evidence type="ECO:0000256" key="8">
    <source>
        <dbReference type="ARBA" id="ARBA00031934"/>
    </source>
</evidence>
<evidence type="ECO:0000256" key="2">
    <source>
        <dbReference type="ARBA" id="ARBA00012423"/>
    </source>
</evidence>
<protein>
    <recommendedName>
        <fullName evidence="3">Palmitoyl-protein thioesterase 1</fullName>
        <ecNumber evidence="2">3.1.2.22</ecNumber>
    </recommendedName>
    <alternativeName>
        <fullName evidence="8">Palmitoyl-protein hydrolase 1</fullName>
    </alternativeName>
</protein>
<comment type="catalytic activity">
    <reaction evidence="9">
        <text>S-hexadecanoyl-L-cysteinyl-[protein] + H2O = L-cysteinyl-[protein] + hexadecanoate + H(+)</text>
        <dbReference type="Rhea" id="RHEA:19233"/>
        <dbReference type="Rhea" id="RHEA-COMP:10131"/>
        <dbReference type="Rhea" id="RHEA-COMP:11032"/>
        <dbReference type="ChEBI" id="CHEBI:7896"/>
        <dbReference type="ChEBI" id="CHEBI:15377"/>
        <dbReference type="ChEBI" id="CHEBI:15378"/>
        <dbReference type="ChEBI" id="CHEBI:29950"/>
        <dbReference type="ChEBI" id="CHEBI:74151"/>
        <dbReference type="EC" id="3.1.2.22"/>
    </reaction>
    <physiologicalReaction direction="left-to-right" evidence="9">
        <dbReference type="Rhea" id="RHEA:19234"/>
    </physiologicalReaction>
</comment>
<dbReference type="PANTHER" id="PTHR11247">
    <property type="entry name" value="PALMITOYL-PROTEIN THIOESTERASE/DOLICHYLDIPHOSPHATASE 1"/>
    <property type="match status" value="1"/>
</dbReference>
<evidence type="ECO:0000256" key="9">
    <source>
        <dbReference type="ARBA" id="ARBA00047409"/>
    </source>
</evidence>
<name>A0AAN9TKC8_9HEMI</name>
<evidence type="ECO:0000256" key="10">
    <source>
        <dbReference type="SAM" id="SignalP"/>
    </source>
</evidence>
<dbReference type="Proteomes" id="UP001367676">
    <property type="component" value="Unassembled WGS sequence"/>
</dbReference>
<reference evidence="11 12" key="1">
    <citation type="submission" date="2024-03" db="EMBL/GenBank/DDBJ databases">
        <title>Adaptation during the transition from Ophiocordyceps entomopathogen to insect associate is accompanied by gene loss and intensified selection.</title>
        <authorList>
            <person name="Ward C.M."/>
            <person name="Onetto C.A."/>
            <person name="Borneman A.R."/>
        </authorList>
    </citation>
    <scope>NUCLEOTIDE SEQUENCE [LARGE SCALE GENOMIC DNA]</scope>
    <source>
        <strain evidence="11">AWRI1</strain>
        <tissue evidence="11">Single Adult Female</tissue>
    </source>
</reference>
<organism evidence="11 12">
    <name type="scientific">Parthenolecanium corni</name>
    <dbReference type="NCBI Taxonomy" id="536013"/>
    <lineage>
        <taxon>Eukaryota</taxon>
        <taxon>Metazoa</taxon>
        <taxon>Ecdysozoa</taxon>
        <taxon>Arthropoda</taxon>
        <taxon>Hexapoda</taxon>
        <taxon>Insecta</taxon>
        <taxon>Pterygota</taxon>
        <taxon>Neoptera</taxon>
        <taxon>Paraneoptera</taxon>
        <taxon>Hemiptera</taxon>
        <taxon>Sternorrhyncha</taxon>
        <taxon>Coccoidea</taxon>
        <taxon>Coccidae</taxon>
        <taxon>Parthenolecanium</taxon>
    </lineage>
</organism>
<dbReference type="GO" id="GO:0005764">
    <property type="term" value="C:lysosome"/>
    <property type="evidence" value="ECO:0007669"/>
    <property type="project" value="TreeGrafter"/>
</dbReference>
<dbReference type="FunFam" id="3.40.50.1820:FF:000107">
    <property type="entry name" value="Palmitoyl-protein thioesterase 1"/>
    <property type="match status" value="1"/>
</dbReference>
<accession>A0AAN9TKC8</accession>
<sequence length="299" mass="34443">MILPFIILFGAIFPAYSVSTENSSLPVVMWHGMGDSCCNPLSMGRIQKIIEENVPGIYVKSIQIGSNMLEDIESSFFMNINKQVQEACQQIAKDEKLAKGYNSVGFSQGGQFLRALAQRCPKPPMLNLVSIGGQHQGVFGLPHCLYQDHKWCEYVRELLNHGAYWSWVQKSFVQAEYWHDPLKEVTYIDKSIFLADINNEKIMNYAYRKNLMKLKNLVLVMFEDDRMVVPKESSWFGFYAPGQDINITKLEDSVLYNTDRLGLKSLNELGQLHFLSTPGDHLRFTEEWFIKQIIQKYFV</sequence>
<dbReference type="PRINTS" id="PR00414">
    <property type="entry name" value="PPTHIESTRASE"/>
</dbReference>
<evidence type="ECO:0000256" key="6">
    <source>
        <dbReference type="ARBA" id="ARBA00023157"/>
    </source>
</evidence>
<evidence type="ECO:0000256" key="5">
    <source>
        <dbReference type="ARBA" id="ARBA00022801"/>
    </source>
</evidence>
<comment type="caution">
    <text evidence="11">The sequence shown here is derived from an EMBL/GenBank/DDBJ whole genome shotgun (WGS) entry which is preliminary data.</text>
</comment>
<dbReference type="AlphaFoldDB" id="A0AAN9TKC8"/>
<dbReference type="Pfam" id="PF02089">
    <property type="entry name" value="Palm_thioest"/>
    <property type="match status" value="1"/>
</dbReference>
<dbReference type="SUPFAM" id="SSF53474">
    <property type="entry name" value="alpha/beta-Hydrolases"/>
    <property type="match status" value="1"/>
</dbReference>
<dbReference type="InterPro" id="IPR029058">
    <property type="entry name" value="AB_hydrolase_fold"/>
</dbReference>
<dbReference type="GO" id="GO:0006898">
    <property type="term" value="P:receptor-mediated endocytosis"/>
    <property type="evidence" value="ECO:0007669"/>
    <property type="project" value="TreeGrafter"/>
</dbReference>
<proteinExistence type="inferred from homology"/>
<keyword evidence="7" id="KW-0325">Glycoprotein</keyword>
<dbReference type="InterPro" id="IPR002472">
    <property type="entry name" value="Palm_thioest"/>
</dbReference>
<dbReference type="GO" id="GO:0008474">
    <property type="term" value="F:palmitoyl-(protein) hydrolase activity"/>
    <property type="evidence" value="ECO:0007669"/>
    <property type="project" value="UniProtKB-EC"/>
</dbReference>
<evidence type="ECO:0000256" key="4">
    <source>
        <dbReference type="ARBA" id="ARBA00022729"/>
    </source>
</evidence>
<evidence type="ECO:0000256" key="3">
    <source>
        <dbReference type="ARBA" id="ARBA00014212"/>
    </source>
</evidence>
<feature type="chain" id="PRO_5042977377" description="Palmitoyl-protein thioesterase 1" evidence="10">
    <location>
        <begin position="18"/>
        <end position="299"/>
    </location>
</feature>
<dbReference type="EMBL" id="JBBCAQ010000022">
    <property type="protein sequence ID" value="KAK7590603.1"/>
    <property type="molecule type" value="Genomic_DNA"/>
</dbReference>
<feature type="signal peptide" evidence="10">
    <location>
        <begin position="1"/>
        <end position="17"/>
    </location>
</feature>
<evidence type="ECO:0000256" key="7">
    <source>
        <dbReference type="ARBA" id="ARBA00023180"/>
    </source>
</evidence>
<keyword evidence="12" id="KW-1185">Reference proteome</keyword>
<keyword evidence="6" id="KW-1015">Disulfide bond</keyword>
<keyword evidence="5" id="KW-0378">Hydrolase</keyword>
<evidence type="ECO:0000256" key="1">
    <source>
        <dbReference type="ARBA" id="ARBA00010758"/>
    </source>
</evidence>
<evidence type="ECO:0000313" key="11">
    <source>
        <dbReference type="EMBL" id="KAK7590603.1"/>
    </source>
</evidence>
<dbReference type="PANTHER" id="PTHR11247:SF8">
    <property type="entry name" value="PALMITOYL-PROTEIN THIOESTERASE 1"/>
    <property type="match status" value="1"/>
</dbReference>
<gene>
    <name evidence="11" type="ORF">V9T40_002216</name>
</gene>
<keyword evidence="4 10" id="KW-0732">Signal</keyword>
<dbReference type="Gene3D" id="3.40.50.1820">
    <property type="entry name" value="alpha/beta hydrolase"/>
    <property type="match status" value="1"/>
</dbReference>
<evidence type="ECO:0000313" key="12">
    <source>
        <dbReference type="Proteomes" id="UP001367676"/>
    </source>
</evidence>
<comment type="similarity">
    <text evidence="1">Belongs to the palmitoyl-protein thioesterase family.</text>
</comment>